<gene>
    <name evidence="6" type="ORF">ACFQ00_10465</name>
</gene>
<dbReference type="RefSeq" id="WP_381490043.1">
    <property type="nucleotide sequence ID" value="NZ_JBHTIK010000005.1"/>
</dbReference>
<evidence type="ECO:0000256" key="4">
    <source>
        <dbReference type="ARBA" id="ARBA00038302"/>
    </source>
</evidence>
<keyword evidence="3 5" id="KW-0456">Lyase</keyword>
<dbReference type="Proteomes" id="UP001597124">
    <property type="component" value="Unassembled WGS sequence"/>
</dbReference>
<comment type="caution">
    <text evidence="6">The sequence shown here is derived from an EMBL/GenBank/DDBJ whole genome shotgun (WGS) entry which is preliminary data.</text>
</comment>
<evidence type="ECO:0000256" key="2">
    <source>
        <dbReference type="ARBA" id="ARBA00022898"/>
    </source>
</evidence>
<accession>A0ABW3C4C4</accession>
<dbReference type="InterPro" id="IPR050477">
    <property type="entry name" value="GrpII_AminoAcid_Decarb"/>
</dbReference>
<dbReference type="Gene3D" id="3.90.1150.10">
    <property type="entry name" value="Aspartate Aminotransferase, domain 1"/>
    <property type="match status" value="1"/>
</dbReference>
<evidence type="ECO:0000256" key="1">
    <source>
        <dbReference type="ARBA" id="ARBA00001933"/>
    </source>
</evidence>
<comment type="cofactor">
    <cofactor evidence="1 5">
        <name>pyridoxal 5'-phosphate</name>
        <dbReference type="ChEBI" id="CHEBI:597326"/>
    </cofactor>
</comment>
<protein>
    <submittedName>
        <fullName evidence="6">Pyridoxal phosphate-dependent decarboxylase family protein</fullName>
    </submittedName>
</protein>
<organism evidence="6 7">
    <name type="scientific">Sphingosinicella xenopeptidilytica</name>
    <dbReference type="NCBI Taxonomy" id="364098"/>
    <lineage>
        <taxon>Bacteria</taxon>
        <taxon>Pseudomonadati</taxon>
        <taxon>Pseudomonadota</taxon>
        <taxon>Alphaproteobacteria</taxon>
        <taxon>Sphingomonadales</taxon>
        <taxon>Sphingosinicellaceae</taxon>
        <taxon>Sphingosinicella</taxon>
    </lineage>
</organism>
<dbReference type="PANTHER" id="PTHR42735">
    <property type="match status" value="1"/>
</dbReference>
<evidence type="ECO:0000313" key="7">
    <source>
        <dbReference type="Proteomes" id="UP001597124"/>
    </source>
</evidence>
<reference evidence="7" key="1">
    <citation type="journal article" date="2019" name="Int. J. Syst. Evol. Microbiol.">
        <title>The Global Catalogue of Microorganisms (GCM) 10K type strain sequencing project: providing services to taxonomists for standard genome sequencing and annotation.</title>
        <authorList>
            <consortium name="The Broad Institute Genomics Platform"/>
            <consortium name="The Broad Institute Genome Sequencing Center for Infectious Disease"/>
            <person name="Wu L."/>
            <person name="Ma J."/>
        </authorList>
    </citation>
    <scope>NUCLEOTIDE SEQUENCE [LARGE SCALE GENOMIC DNA]</scope>
    <source>
        <strain evidence="7">CCUG 52537</strain>
    </source>
</reference>
<dbReference type="SUPFAM" id="SSF53383">
    <property type="entry name" value="PLP-dependent transferases"/>
    <property type="match status" value="1"/>
</dbReference>
<dbReference type="Gene3D" id="3.40.640.10">
    <property type="entry name" value="Type I PLP-dependent aspartate aminotransferase-like (Major domain)"/>
    <property type="match status" value="1"/>
</dbReference>
<comment type="similarity">
    <text evidence="4">Belongs to the group II decarboxylase family. Sphingosine-1-phosphate lyase subfamily.</text>
</comment>
<dbReference type="InterPro" id="IPR002129">
    <property type="entry name" value="PyrdxlP-dep_de-COase"/>
</dbReference>
<evidence type="ECO:0000256" key="5">
    <source>
        <dbReference type="RuleBase" id="RU000382"/>
    </source>
</evidence>
<sequence>MSHRVPFASEGLSADTVSQRLRDFARQDADVVRDIGFARRFFAAPDVSAIAAEAYGLFAHAGRVSSYPGLPQPPGIRQMQGELQQWALELLGAPEGTTARLTSGGTESVILALRACLQSTDPADGVPEIVTAWSAHPCIDKAAALLGARLIRVPVGPDHRSDLAAMAAAITPQTRMLYISFPSYAYGLEDDVVAFGALARERGLWLHVDACMSGFLAPFQRMNGEAIPPCGLNVPGVSSMSADFHKHGYAAKGASVLLLADEPAQAIDFVYSDHPLPTMATETLAGTAPGAPFASAWAVMRYLGVDGYRRLAHDLSAARHAFVEAVNAVPGFTVLGDPLFSLVVVTSPCHDMKLVHRRMARRGWFTLAVREPPGLHLGIGAGDGPLAGRFAADLRAVGEEL</sequence>
<proteinExistence type="inferred from homology"/>
<evidence type="ECO:0000313" key="6">
    <source>
        <dbReference type="EMBL" id="MFD0848745.1"/>
    </source>
</evidence>
<dbReference type="Pfam" id="PF00282">
    <property type="entry name" value="Pyridoxal_deC"/>
    <property type="match status" value="1"/>
</dbReference>
<name>A0ABW3C4C4_SPHXN</name>
<keyword evidence="7" id="KW-1185">Reference proteome</keyword>
<dbReference type="InterPro" id="IPR015421">
    <property type="entry name" value="PyrdxlP-dep_Trfase_major"/>
</dbReference>
<evidence type="ECO:0000256" key="3">
    <source>
        <dbReference type="ARBA" id="ARBA00023239"/>
    </source>
</evidence>
<dbReference type="InterPro" id="IPR015422">
    <property type="entry name" value="PyrdxlP-dep_Trfase_small"/>
</dbReference>
<dbReference type="PANTHER" id="PTHR42735:SF6">
    <property type="entry name" value="SPHINGOSINE-1-PHOSPHATE LYASE 1"/>
    <property type="match status" value="1"/>
</dbReference>
<keyword evidence="2 5" id="KW-0663">Pyridoxal phosphate</keyword>
<dbReference type="InterPro" id="IPR015424">
    <property type="entry name" value="PyrdxlP-dep_Trfase"/>
</dbReference>
<dbReference type="EMBL" id="JBHTIK010000005">
    <property type="protein sequence ID" value="MFD0848745.1"/>
    <property type="molecule type" value="Genomic_DNA"/>
</dbReference>